<protein>
    <submittedName>
        <fullName evidence="1">Uncharacterized protein</fullName>
    </submittedName>
</protein>
<evidence type="ECO:0000313" key="2">
    <source>
        <dbReference type="Proteomes" id="UP000620075"/>
    </source>
</evidence>
<sequence length="51" mass="5348">MAARIFGEFVDAAARLASLDTKAGSGVVFTQLRGHSAEVARITSVCLTPRV</sequence>
<dbReference type="Proteomes" id="UP000620075">
    <property type="component" value="Unassembled WGS sequence"/>
</dbReference>
<name>A0A934KF80_9BACT</name>
<comment type="caution">
    <text evidence="1">The sequence shown here is derived from an EMBL/GenBank/DDBJ whole genome shotgun (WGS) entry which is preliminary data.</text>
</comment>
<gene>
    <name evidence="1" type="ORF">JF888_01305</name>
</gene>
<proteinExistence type="predicted"/>
<accession>A0A934KF80</accession>
<evidence type="ECO:0000313" key="1">
    <source>
        <dbReference type="EMBL" id="MBJ7601828.1"/>
    </source>
</evidence>
<dbReference type="EMBL" id="JAEKNQ010000009">
    <property type="protein sequence ID" value="MBJ7601828.1"/>
    <property type="molecule type" value="Genomic_DNA"/>
</dbReference>
<reference evidence="1 2" key="1">
    <citation type="submission" date="2020-10" db="EMBL/GenBank/DDBJ databases">
        <title>Ca. Dormibacterota MAGs.</title>
        <authorList>
            <person name="Montgomery K."/>
        </authorList>
    </citation>
    <scope>NUCLEOTIDE SEQUENCE [LARGE SCALE GENOMIC DNA]</scope>
    <source>
        <strain evidence="1">SC8811_S16_3</strain>
    </source>
</reference>
<organism evidence="1 2">
    <name type="scientific">Candidatus Dormiibacter inghamiae</name>
    <dbReference type="NCBI Taxonomy" id="3127013"/>
    <lineage>
        <taxon>Bacteria</taxon>
        <taxon>Bacillati</taxon>
        <taxon>Candidatus Dormiibacterota</taxon>
        <taxon>Candidatus Dormibacteria</taxon>
        <taxon>Candidatus Dormibacterales</taxon>
        <taxon>Candidatus Dormibacteraceae</taxon>
        <taxon>Candidatus Dormiibacter</taxon>
    </lineage>
</organism>
<dbReference type="AlphaFoldDB" id="A0A934KF80"/>